<name>A0A2I8VN96_9EURY</name>
<sequence>MIRSTARALDQAGIDSFLESQSTGTLSLAKENDSYAIPVAYTYAPETRDLYFRLGYAPGSRKREYIETTDVATFVVAAPTDAGWKSVVARGRLEHRNTVEDLSRHRLPGEAVSQADRELRIPFYHVFEAPSETVFALVRLDVTELTGVVEAGTDD</sequence>
<organism evidence="1 2">
    <name type="scientific">Salinigranum rubrum</name>
    <dbReference type="NCBI Taxonomy" id="755307"/>
    <lineage>
        <taxon>Archaea</taxon>
        <taxon>Methanobacteriati</taxon>
        <taxon>Methanobacteriota</taxon>
        <taxon>Stenosarchaea group</taxon>
        <taxon>Halobacteria</taxon>
        <taxon>Halobacteriales</taxon>
        <taxon>Haloferacaceae</taxon>
        <taxon>Salinigranum</taxon>
    </lineage>
</organism>
<evidence type="ECO:0000313" key="2">
    <source>
        <dbReference type="Proteomes" id="UP000236584"/>
    </source>
</evidence>
<dbReference type="RefSeq" id="WP_103427080.1">
    <property type="nucleotide sequence ID" value="NZ_CP026309.1"/>
</dbReference>
<evidence type="ECO:0000313" key="1">
    <source>
        <dbReference type="EMBL" id="AUV83391.1"/>
    </source>
</evidence>
<protein>
    <submittedName>
        <fullName evidence="1">Pyridoxamine 5'-phosphate oxidase family protein</fullName>
    </submittedName>
</protein>
<keyword evidence="2" id="KW-1185">Reference proteome</keyword>
<dbReference type="SUPFAM" id="SSF50475">
    <property type="entry name" value="FMN-binding split barrel"/>
    <property type="match status" value="1"/>
</dbReference>
<dbReference type="KEGG" id="srub:C2R22_18520"/>
<dbReference type="Proteomes" id="UP000236584">
    <property type="component" value="Chromosome"/>
</dbReference>
<dbReference type="Gene3D" id="2.30.110.10">
    <property type="entry name" value="Electron Transport, Fmn-binding Protein, Chain A"/>
    <property type="match status" value="1"/>
</dbReference>
<dbReference type="EMBL" id="CP026309">
    <property type="protein sequence ID" value="AUV83391.1"/>
    <property type="molecule type" value="Genomic_DNA"/>
</dbReference>
<dbReference type="InterPro" id="IPR024747">
    <property type="entry name" value="Pyridox_Oxase-rel"/>
</dbReference>
<dbReference type="GeneID" id="35594130"/>
<proteinExistence type="predicted"/>
<dbReference type="AlphaFoldDB" id="A0A2I8VN96"/>
<reference evidence="1 2" key="1">
    <citation type="submission" date="2018-01" db="EMBL/GenBank/DDBJ databases">
        <title>Complete genome sequence of Salinigranum rubrum GX10T, an extremely halophilic archaeon isolated from a marine solar saltern.</title>
        <authorList>
            <person name="Han S."/>
        </authorList>
    </citation>
    <scope>NUCLEOTIDE SEQUENCE [LARGE SCALE GENOMIC DNA]</scope>
    <source>
        <strain evidence="1 2">GX10</strain>
    </source>
</reference>
<accession>A0A2I8VN96</accession>
<dbReference type="OrthoDB" id="953at2157"/>
<dbReference type="Pfam" id="PF12900">
    <property type="entry name" value="Pyridox_ox_2"/>
    <property type="match status" value="1"/>
</dbReference>
<dbReference type="InterPro" id="IPR012349">
    <property type="entry name" value="Split_barrel_FMN-bd"/>
</dbReference>
<gene>
    <name evidence="1" type="ORF">C2R22_18520</name>
</gene>